<comment type="caution">
    <text evidence="1">The sequence shown here is derived from an EMBL/GenBank/DDBJ whole genome shotgun (WGS) entry which is preliminary data.</text>
</comment>
<reference evidence="1" key="1">
    <citation type="journal article" date="2020" name="bioRxiv">
        <title>A rank-normalized archaeal taxonomy based on genome phylogeny resolves widespread incomplete and uneven classifications.</title>
        <authorList>
            <person name="Rinke C."/>
            <person name="Chuvochina M."/>
            <person name="Mussig A.J."/>
            <person name="Chaumeil P.-A."/>
            <person name="Waite D.W."/>
            <person name="Whitman W.B."/>
            <person name="Parks D.H."/>
            <person name="Hugenholtz P."/>
        </authorList>
    </citation>
    <scope>NUCLEOTIDE SEQUENCE</scope>
    <source>
        <strain evidence="1">UBA12518</strain>
    </source>
</reference>
<evidence type="ECO:0000313" key="2">
    <source>
        <dbReference type="Proteomes" id="UP000600363"/>
    </source>
</evidence>
<dbReference type="Proteomes" id="UP000600363">
    <property type="component" value="Unassembled WGS sequence"/>
</dbReference>
<accession>A0A832VZJ3</accession>
<name>A0A832VZJ3_9EURY</name>
<sequence>MNALRHKIKQRLEKYLEMDKSGIRSHLIKTVLKLRKFTVDKVHRILSRKFPVSRNMVASMVGYIYSKLGILRARKDSYKTPTVYYVKEEYLDIITAALKG</sequence>
<organism evidence="1 2">
    <name type="scientific">Methermicoccus shengliensis</name>
    <dbReference type="NCBI Taxonomy" id="660064"/>
    <lineage>
        <taxon>Archaea</taxon>
        <taxon>Methanobacteriati</taxon>
        <taxon>Methanobacteriota</taxon>
        <taxon>Stenosarchaea group</taxon>
        <taxon>Methanomicrobia</taxon>
        <taxon>Methanosarcinales</taxon>
        <taxon>Methermicoccaceae</taxon>
        <taxon>Methermicoccus</taxon>
    </lineage>
</organism>
<dbReference type="InterPro" id="IPR020501">
    <property type="entry name" value="Uncharacterised_AF1218"/>
</dbReference>
<gene>
    <name evidence="1" type="ORF">HA299_02055</name>
</gene>
<dbReference type="AlphaFoldDB" id="A0A832VZJ3"/>
<proteinExistence type="predicted"/>
<evidence type="ECO:0000313" key="1">
    <source>
        <dbReference type="EMBL" id="HIH69395.1"/>
    </source>
</evidence>
<protein>
    <submittedName>
        <fullName evidence="1">DUF2551 domain-containing protein</fullName>
    </submittedName>
</protein>
<dbReference type="EMBL" id="DUIH01000009">
    <property type="protein sequence ID" value="HIH69395.1"/>
    <property type="molecule type" value="Genomic_DNA"/>
</dbReference>
<dbReference type="Pfam" id="PF10826">
    <property type="entry name" value="DUF2551"/>
    <property type="match status" value="1"/>
</dbReference>
<dbReference type="RefSeq" id="WP_042685378.1">
    <property type="nucleotide sequence ID" value="NZ_DUIH01000009.1"/>
</dbReference>